<dbReference type="Gene3D" id="2.50.20.10">
    <property type="entry name" value="Lipoprotein localisation LolA/LolB/LppX"/>
    <property type="match status" value="1"/>
</dbReference>
<keyword evidence="4" id="KW-1185">Reference proteome</keyword>
<dbReference type="Pfam" id="PF03888">
    <property type="entry name" value="MucB_RseB"/>
    <property type="match status" value="1"/>
</dbReference>
<evidence type="ECO:0000259" key="2">
    <source>
        <dbReference type="Pfam" id="PF03888"/>
    </source>
</evidence>
<feature type="region of interest" description="Disordered" evidence="1">
    <location>
        <begin position="169"/>
        <end position="194"/>
    </location>
</feature>
<dbReference type="AlphaFoldDB" id="A0A372JIA8"/>
<feature type="domain" description="MucB/RseB N-terminal" evidence="2">
    <location>
        <begin position="69"/>
        <end position="161"/>
    </location>
</feature>
<dbReference type="EMBL" id="QURH01000575">
    <property type="protein sequence ID" value="RFU39078.1"/>
    <property type="molecule type" value="Genomic_DNA"/>
</dbReference>
<evidence type="ECO:0000256" key="1">
    <source>
        <dbReference type="SAM" id="MobiDB-lite"/>
    </source>
</evidence>
<dbReference type="Proteomes" id="UP000261811">
    <property type="component" value="Unassembled WGS sequence"/>
</dbReference>
<comment type="caution">
    <text evidence="3">The sequence shown here is derived from an EMBL/GenBank/DDBJ whole genome shotgun (WGS) entry which is preliminary data.</text>
</comment>
<proteinExistence type="predicted"/>
<protein>
    <recommendedName>
        <fullName evidence="2">MucB/RseB N-terminal domain-containing protein</fullName>
    </recommendedName>
</protein>
<dbReference type="InterPro" id="IPR033434">
    <property type="entry name" value="MucB/RseB_N"/>
</dbReference>
<evidence type="ECO:0000313" key="4">
    <source>
        <dbReference type="Proteomes" id="UP000261811"/>
    </source>
</evidence>
<reference evidence="3 4" key="1">
    <citation type="submission" date="2018-08" db="EMBL/GenBank/DDBJ databases">
        <title>Actinomadura jelena sp. nov., a novel Actinomycete isolated from soil in Chad.</title>
        <authorList>
            <person name="Shi L."/>
        </authorList>
    </citation>
    <scope>NUCLEOTIDE SEQUENCE [LARGE SCALE GENOMIC DNA]</scope>
    <source>
        <strain evidence="3 4">NEAU-G17</strain>
    </source>
</reference>
<dbReference type="InterPro" id="IPR038484">
    <property type="entry name" value="MucB/RseB_C_sf"/>
</dbReference>
<organism evidence="3 4">
    <name type="scientific">Actinomadura logoneensis</name>
    <dbReference type="NCBI Taxonomy" id="2293572"/>
    <lineage>
        <taxon>Bacteria</taxon>
        <taxon>Bacillati</taxon>
        <taxon>Actinomycetota</taxon>
        <taxon>Actinomycetes</taxon>
        <taxon>Streptosporangiales</taxon>
        <taxon>Thermomonosporaceae</taxon>
        <taxon>Actinomadura</taxon>
    </lineage>
</organism>
<accession>A0A372JIA8</accession>
<evidence type="ECO:0000313" key="3">
    <source>
        <dbReference type="EMBL" id="RFU39078.1"/>
    </source>
</evidence>
<dbReference type="Gene3D" id="3.30.200.100">
    <property type="entry name" value="MucB/RseB, C-terminal domain"/>
    <property type="match status" value="1"/>
</dbReference>
<gene>
    <name evidence="3" type="ORF">DZF91_24300</name>
</gene>
<sequence>MLAALGLAGAVCAGAVLTSDAHVGRPAPSDPDALRLLRAAADAADDVSYEGERVLTTWGRHGTHTSQARVEHVAGTAVPVGVTQATIALLDRNYTLVRRPDGTMCGRRAAVVEARRADGSTAGRFWIDADTGLMLHRELLDAEGRAVVVVGFNTFRVVTPAALQRTPVRGTSVRADEPGEAVPGPYPTTAGRMTPVPSEVRLTAEQVNELRRNGWPVPHRLPGRLALYDVRRSTVPSGGEALHLSYSDGLAVVSVFVQHGGLNERGLSGWTRERLDGRPAYRRDTVRNWVVEQRGDYVYTVLTDAPESTASAVAEAFPEAHESFWARMRRGFGRLASWADPFD</sequence>
<name>A0A372JIA8_9ACTN</name>